<dbReference type="Proteomes" id="UP000799118">
    <property type="component" value="Unassembled WGS sequence"/>
</dbReference>
<dbReference type="InterPro" id="IPR029052">
    <property type="entry name" value="Metallo-depent_PP-like"/>
</dbReference>
<dbReference type="Pfam" id="PF00149">
    <property type="entry name" value="Metallophos"/>
    <property type="match status" value="1"/>
</dbReference>
<dbReference type="OrthoDB" id="630188at2759"/>
<name>A0A6A4I1U3_9AGAR</name>
<protein>
    <submittedName>
        <fullName evidence="3">Metallo-dependent phosphatase</fullName>
    </submittedName>
</protein>
<evidence type="ECO:0000259" key="2">
    <source>
        <dbReference type="Pfam" id="PF00149"/>
    </source>
</evidence>
<evidence type="ECO:0000313" key="4">
    <source>
        <dbReference type="Proteomes" id="UP000799118"/>
    </source>
</evidence>
<dbReference type="AlphaFoldDB" id="A0A6A4I1U3"/>
<feature type="region of interest" description="Disordered" evidence="1">
    <location>
        <begin position="237"/>
        <end position="274"/>
    </location>
</feature>
<dbReference type="InterPro" id="IPR004843">
    <property type="entry name" value="Calcineurin-like_PHP"/>
</dbReference>
<keyword evidence="4" id="KW-1185">Reference proteome</keyword>
<reference evidence="3" key="1">
    <citation type="journal article" date="2019" name="Environ. Microbiol.">
        <title>Fungal ecological strategies reflected in gene transcription - a case study of two litter decomposers.</title>
        <authorList>
            <person name="Barbi F."/>
            <person name="Kohler A."/>
            <person name="Barry K."/>
            <person name="Baskaran P."/>
            <person name="Daum C."/>
            <person name="Fauchery L."/>
            <person name="Ihrmark K."/>
            <person name="Kuo A."/>
            <person name="LaButti K."/>
            <person name="Lipzen A."/>
            <person name="Morin E."/>
            <person name="Grigoriev I.V."/>
            <person name="Henrissat B."/>
            <person name="Lindahl B."/>
            <person name="Martin F."/>
        </authorList>
    </citation>
    <scope>NUCLEOTIDE SEQUENCE</scope>
    <source>
        <strain evidence="3">JB14</strain>
    </source>
</reference>
<dbReference type="SUPFAM" id="SSF56300">
    <property type="entry name" value="Metallo-dependent phosphatases"/>
    <property type="match status" value="1"/>
</dbReference>
<dbReference type="InterPro" id="IPR051693">
    <property type="entry name" value="UPF0046_metallophosphoest"/>
</dbReference>
<feature type="domain" description="Calcineurin-like phosphoesterase" evidence="2">
    <location>
        <begin position="35"/>
        <end position="228"/>
    </location>
</feature>
<sequence>MILTTSDCIEWVSGTSRIIVTDHESSPIPEYTRFVCISDTHTRNFPVPDGDVLLHSGDLTDSGTLEEFEKTMDWICQLPHKIKIIIAGNHDLPLHADWYELNHLRCSIAEQDHSRILDVLKGKKAQDANVVYLQDEFHSFQVKEGGRTWSVYGSPWSPEFCNWAFNYTAAEGPPLISRFLISDILLTHGPPRNIFDRTTRRDFPGCRALSDALPRLRPRLHVFGHIHEAHGAHVHSWSKGHVGSVQNSKSSEPEPEPEEKEDISFRPVVVDMLD</sequence>
<dbReference type="GO" id="GO:0016787">
    <property type="term" value="F:hydrolase activity"/>
    <property type="evidence" value="ECO:0007669"/>
    <property type="project" value="InterPro"/>
</dbReference>
<dbReference type="CDD" id="cd07379">
    <property type="entry name" value="MPP_239FB"/>
    <property type="match status" value="1"/>
</dbReference>
<evidence type="ECO:0000313" key="3">
    <source>
        <dbReference type="EMBL" id="KAE9402854.1"/>
    </source>
</evidence>
<dbReference type="PANTHER" id="PTHR12905:SF0">
    <property type="entry name" value="CALCINEURIN-LIKE PHOSPHOESTERASE DOMAIN-CONTAINING PROTEIN"/>
    <property type="match status" value="1"/>
</dbReference>
<dbReference type="EMBL" id="ML769431">
    <property type="protein sequence ID" value="KAE9402854.1"/>
    <property type="molecule type" value="Genomic_DNA"/>
</dbReference>
<dbReference type="PANTHER" id="PTHR12905">
    <property type="entry name" value="METALLOPHOSPHOESTERASE"/>
    <property type="match status" value="1"/>
</dbReference>
<organism evidence="3 4">
    <name type="scientific">Gymnopus androsaceus JB14</name>
    <dbReference type="NCBI Taxonomy" id="1447944"/>
    <lineage>
        <taxon>Eukaryota</taxon>
        <taxon>Fungi</taxon>
        <taxon>Dikarya</taxon>
        <taxon>Basidiomycota</taxon>
        <taxon>Agaricomycotina</taxon>
        <taxon>Agaricomycetes</taxon>
        <taxon>Agaricomycetidae</taxon>
        <taxon>Agaricales</taxon>
        <taxon>Marasmiineae</taxon>
        <taxon>Omphalotaceae</taxon>
        <taxon>Gymnopus</taxon>
    </lineage>
</organism>
<accession>A0A6A4I1U3</accession>
<dbReference type="Gene3D" id="3.60.21.10">
    <property type="match status" value="1"/>
</dbReference>
<gene>
    <name evidence="3" type="ORF">BT96DRAFT_956142</name>
</gene>
<proteinExistence type="predicted"/>
<evidence type="ECO:0000256" key="1">
    <source>
        <dbReference type="SAM" id="MobiDB-lite"/>
    </source>
</evidence>